<dbReference type="EMBL" id="BAABDG010000002">
    <property type="protein sequence ID" value="GAA3887461.1"/>
    <property type="molecule type" value="Genomic_DNA"/>
</dbReference>
<evidence type="ECO:0000313" key="2">
    <source>
        <dbReference type="Proteomes" id="UP001499994"/>
    </source>
</evidence>
<reference evidence="2" key="1">
    <citation type="journal article" date="2019" name="Int. J. Syst. Evol. Microbiol.">
        <title>The Global Catalogue of Microorganisms (GCM) 10K type strain sequencing project: providing services to taxonomists for standard genome sequencing and annotation.</title>
        <authorList>
            <consortium name="The Broad Institute Genomics Platform"/>
            <consortium name="The Broad Institute Genome Sequencing Center for Infectious Disease"/>
            <person name="Wu L."/>
            <person name="Ma J."/>
        </authorList>
    </citation>
    <scope>NUCLEOTIDE SEQUENCE [LARGE SCALE GENOMIC DNA]</scope>
    <source>
        <strain evidence="2">JCM 17201</strain>
    </source>
</reference>
<evidence type="ECO:0000313" key="1">
    <source>
        <dbReference type="EMBL" id="GAA3887461.1"/>
    </source>
</evidence>
<accession>A0ABP7KTF7</accession>
<gene>
    <name evidence="1" type="ORF">GCM10022405_11260</name>
</gene>
<proteinExistence type="predicted"/>
<protein>
    <submittedName>
        <fullName evidence="1">Uncharacterized protein</fullName>
    </submittedName>
</protein>
<dbReference type="Proteomes" id="UP001499994">
    <property type="component" value="Unassembled WGS sequence"/>
</dbReference>
<organism evidence="1 2">
    <name type="scientific">Gibbsiella dentisursi</name>
    <dbReference type="NCBI Taxonomy" id="796890"/>
    <lineage>
        <taxon>Bacteria</taxon>
        <taxon>Pseudomonadati</taxon>
        <taxon>Pseudomonadota</taxon>
        <taxon>Gammaproteobacteria</taxon>
        <taxon>Enterobacterales</taxon>
        <taxon>Yersiniaceae</taxon>
        <taxon>Gibbsiella</taxon>
    </lineage>
</organism>
<comment type="caution">
    <text evidence="1">The sequence shown here is derived from an EMBL/GenBank/DDBJ whole genome shotgun (WGS) entry which is preliminary data.</text>
</comment>
<name>A0ABP7KTF7_9GAMM</name>
<keyword evidence="2" id="KW-1185">Reference proteome</keyword>
<sequence>MIVIFITKTIITGLADYTCLYTGIRIFLKIWDLYHIGRGYQQRQDNAFIIVTRLLQLITQVNHEQFFNVIY</sequence>